<dbReference type="GO" id="GO:0042262">
    <property type="term" value="P:DNA protection"/>
    <property type="evidence" value="ECO:0007669"/>
    <property type="project" value="TreeGrafter"/>
</dbReference>
<evidence type="ECO:0000256" key="1">
    <source>
        <dbReference type="SAM" id="MobiDB-lite"/>
    </source>
</evidence>
<dbReference type="AlphaFoldDB" id="G3U729"/>
<dbReference type="PANTHER" id="PTHR46523">
    <property type="entry name" value="DCTP PYROPHOSPHATASE 1"/>
    <property type="match status" value="1"/>
</dbReference>
<dbReference type="Proteomes" id="UP000007646">
    <property type="component" value="Unassembled WGS sequence"/>
</dbReference>
<dbReference type="Ensembl" id="ENSLAFT00000033417.1">
    <property type="protein sequence ID" value="ENSLAFP00000023637.1"/>
    <property type="gene ID" value="ENSLAFG00000026425.1"/>
</dbReference>
<keyword evidence="3" id="KW-1185">Reference proteome</keyword>
<proteinExistence type="predicted"/>
<dbReference type="InterPro" id="IPR052555">
    <property type="entry name" value="dCTP_Pyrophosphatase"/>
</dbReference>
<dbReference type="STRING" id="9785.ENSLAFP00000023637"/>
<evidence type="ECO:0000313" key="2">
    <source>
        <dbReference type="Ensembl" id="ENSLAFP00000023637.1"/>
    </source>
</evidence>
<name>G3U729_LOXAF</name>
<dbReference type="PANTHER" id="PTHR46523:SF1">
    <property type="entry name" value="DCTP PYROPHOSPHATASE 1"/>
    <property type="match status" value="1"/>
</dbReference>
<dbReference type="Gene3D" id="1.10.287.1080">
    <property type="entry name" value="MazG-like"/>
    <property type="match status" value="1"/>
</dbReference>
<sequence>MSGVGGDTRGGKGGEGGICAGPFSFSSEPTLEDIARLHAEFAAERDWDQFHQPRNLLLALVGKVGELAEL</sequence>
<dbReference type="eggNOG" id="ENOG502S210">
    <property type="taxonomic scope" value="Eukaryota"/>
</dbReference>
<reference evidence="2" key="3">
    <citation type="submission" date="2025-09" db="UniProtKB">
        <authorList>
            <consortium name="Ensembl"/>
        </authorList>
    </citation>
    <scope>IDENTIFICATION</scope>
    <source>
        <strain evidence="2">Isolate ISIS603380</strain>
    </source>
</reference>
<dbReference type="GO" id="GO:0047840">
    <property type="term" value="F:dCTP diphosphatase activity"/>
    <property type="evidence" value="ECO:0007669"/>
    <property type="project" value="TreeGrafter"/>
</dbReference>
<dbReference type="SUPFAM" id="SSF101386">
    <property type="entry name" value="all-alpha NTP pyrophosphatases"/>
    <property type="match status" value="1"/>
</dbReference>
<accession>G3U729</accession>
<reference evidence="2" key="2">
    <citation type="submission" date="2025-08" db="UniProtKB">
        <authorList>
            <consortium name="Ensembl"/>
        </authorList>
    </citation>
    <scope>IDENTIFICATION</scope>
    <source>
        <strain evidence="2">Isolate ISIS603380</strain>
    </source>
</reference>
<evidence type="ECO:0000313" key="3">
    <source>
        <dbReference type="Proteomes" id="UP000007646"/>
    </source>
</evidence>
<reference evidence="2 3" key="1">
    <citation type="submission" date="2009-06" db="EMBL/GenBank/DDBJ databases">
        <title>The Genome Sequence of Loxodonta africana (African elephant).</title>
        <authorList>
            <person name="Di Palma F."/>
            <person name="Heiman D."/>
            <person name="Young S."/>
            <person name="Johnson J."/>
            <person name="Lander E.S."/>
            <person name="Lindblad-Toh K."/>
        </authorList>
    </citation>
    <scope>NUCLEOTIDE SEQUENCE [LARGE SCALE GENOMIC DNA]</scope>
    <source>
        <strain evidence="2 3">Isolate ISIS603380</strain>
    </source>
</reference>
<dbReference type="HOGENOM" id="CLU_2764478_0_0_1"/>
<feature type="compositionally biased region" description="Gly residues" evidence="1">
    <location>
        <begin position="1"/>
        <end position="19"/>
    </location>
</feature>
<protein>
    <recommendedName>
        <fullName evidence="4">dCTP pyrophosphatase 1</fullName>
    </recommendedName>
</protein>
<feature type="region of interest" description="Disordered" evidence="1">
    <location>
        <begin position="1"/>
        <end position="22"/>
    </location>
</feature>
<evidence type="ECO:0008006" key="4">
    <source>
        <dbReference type="Google" id="ProtNLM"/>
    </source>
</evidence>
<dbReference type="InParanoid" id="G3U729"/>
<organism evidence="2 3">
    <name type="scientific">Loxodonta africana</name>
    <name type="common">African elephant</name>
    <dbReference type="NCBI Taxonomy" id="9785"/>
    <lineage>
        <taxon>Eukaryota</taxon>
        <taxon>Metazoa</taxon>
        <taxon>Chordata</taxon>
        <taxon>Craniata</taxon>
        <taxon>Vertebrata</taxon>
        <taxon>Euteleostomi</taxon>
        <taxon>Mammalia</taxon>
        <taxon>Eutheria</taxon>
        <taxon>Afrotheria</taxon>
        <taxon>Proboscidea</taxon>
        <taxon>Elephantidae</taxon>
        <taxon>Loxodonta</taxon>
    </lineage>
</organism>
<dbReference type="GO" id="GO:0005829">
    <property type="term" value="C:cytosol"/>
    <property type="evidence" value="ECO:0007669"/>
    <property type="project" value="TreeGrafter"/>
</dbReference>
<dbReference type="GO" id="GO:0006253">
    <property type="term" value="P:dCTP catabolic process"/>
    <property type="evidence" value="ECO:0007669"/>
    <property type="project" value="TreeGrafter"/>
</dbReference>